<dbReference type="SUPFAM" id="SSF52172">
    <property type="entry name" value="CheY-like"/>
    <property type="match status" value="1"/>
</dbReference>
<dbReference type="Proteomes" id="UP000019486">
    <property type="component" value="Unassembled WGS sequence"/>
</dbReference>
<dbReference type="Gene3D" id="3.40.50.2300">
    <property type="match status" value="1"/>
</dbReference>
<evidence type="ECO:0000256" key="2">
    <source>
        <dbReference type="PROSITE-ProRule" id="PRU00169"/>
    </source>
</evidence>
<evidence type="ECO:0000259" key="3">
    <source>
        <dbReference type="PROSITE" id="PS50110"/>
    </source>
</evidence>
<accession>W9GYQ1</accession>
<feature type="modified residue" description="4-aspartylphosphate" evidence="2">
    <location>
        <position position="61"/>
    </location>
</feature>
<sequence>MAAGLRLEEISVLVVEDDAFTRNLIVSILRGLCVRSITEAEGAGPALEKLSEQPVDVILSDIQMAQVNGIEFLRHLRSGTRPAGVVPPRAQPSQTPFIFLTAHASAKLVEMARAAGVSAFLTKPIRPALLRDRLVQIAATLRQADPIGGLERQDQPGRVDLPA</sequence>
<organism evidence="4 5">
    <name type="scientific">Skermanella stibiiresistens SB22</name>
    <dbReference type="NCBI Taxonomy" id="1385369"/>
    <lineage>
        <taxon>Bacteria</taxon>
        <taxon>Pseudomonadati</taxon>
        <taxon>Pseudomonadota</taxon>
        <taxon>Alphaproteobacteria</taxon>
        <taxon>Rhodospirillales</taxon>
        <taxon>Azospirillaceae</taxon>
        <taxon>Skermanella</taxon>
    </lineage>
</organism>
<dbReference type="PANTHER" id="PTHR44591">
    <property type="entry name" value="STRESS RESPONSE REGULATOR PROTEIN 1"/>
    <property type="match status" value="1"/>
</dbReference>
<protein>
    <recommendedName>
        <fullName evidence="3">Response regulatory domain-containing protein</fullName>
    </recommendedName>
</protein>
<comment type="caution">
    <text evidence="4">The sequence shown here is derived from an EMBL/GenBank/DDBJ whole genome shotgun (WGS) entry which is preliminary data.</text>
</comment>
<proteinExistence type="predicted"/>
<dbReference type="InterPro" id="IPR001789">
    <property type="entry name" value="Sig_transdc_resp-reg_receiver"/>
</dbReference>
<dbReference type="EMBL" id="AVFL01000015">
    <property type="protein sequence ID" value="EWY38949.1"/>
    <property type="molecule type" value="Genomic_DNA"/>
</dbReference>
<keyword evidence="5" id="KW-1185">Reference proteome</keyword>
<dbReference type="InterPro" id="IPR011006">
    <property type="entry name" value="CheY-like_superfamily"/>
</dbReference>
<name>W9GYQ1_9PROT</name>
<dbReference type="Pfam" id="PF00072">
    <property type="entry name" value="Response_reg"/>
    <property type="match status" value="1"/>
</dbReference>
<dbReference type="SMART" id="SM00448">
    <property type="entry name" value="REC"/>
    <property type="match status" value="1"/>
</dbReference>
<dbReference type="AlphaFoldDB" id="W9GYQ1"/>
<keyword evidence="1 2" id="KW-0597">Phosphoprotein</keyword>
<evidence type="ECO:0000313" key="5">
    <source>
        <dbReference type="Proteomes" id="UP000019486"/>
    </source>
</evidence>
<feature type="domain" description="Response regulatory" evidence="3">
    <location>
        <begin position="11"/>
        <end position="138"/>
    </location>
</feature>
<evidence type="ECO:0000256" key="1">
    <source>
        <dbReference type="ARBA" id="ARBA00022553"/>
    </source>
</evidence>
<dbReference type="RefSeq" id="WP_037455832.1">
    <property type="nucleotide sequence ID" value="NZ_AVFL01000015.1"/>
</dbReference>
<evidence type="ECO:0000313" key="4">
    <source>
        <dbReference type="EMBL" id="EWY38949.1"/>
    </source>
</evidence>
<dbReference type="GO" id="GO:0000160">
    <property type="term" value="P:phosphorelay signal transduction system"/>
    <property type="evidence" value="ECO:0007669"/>
    <property type="project" value="InterPro"/>
</dbReference>
<dbReference type="InterPro" id="IPR050595">
    <property type="entry name" value="Bact_response_regulator"/>
</dbReference>
<dbReference type="PANTHER" id="PTHR44591:SF3">
    <property type="entry name" value="RESPONSE REGULATORY DOMAIN-CONTAINING PROTEIN"/>
    <property type="match status" value="1"/>
</dbReference>
<gene>
    <name evidence="4" type="ORF">N825_10105</name>
</gene>
<dbReference type="PROSITE" id="PS50110">
    <property type="entry name" value="RESPONSE_REGULATORY"/>
    <property type="match status" value="1"/>
</dbReference>
<dbReference type="STRING" id="1385369.N825_10105"/>
<reference evidence="4 5" key="1">
    <citation type="submission" date="2013-08" db="EMBL/GenBank/DDBJ databases">
        <title>The genome sequence of Skermanella stibiiresistens.</title>
        <authorList>
            <person name="Zhu W."/>
            <person name="Wang G."/>
        </authorList>
    </citation>
    <scope>NUCLEOTIDE SEQUENCE [LARGE SCALE GENOMIC DNA]</scope>
    <source>
        <strain evidence="4 5">SB22</strain>
    </source>
</reference>